<feature type="transmembrane region" description="Helical" evidence="2">
    <location>
        <begin position="237"/>
        <end position="257"/>
    </location>
</feature>
<dbReference type="AlphaFoldDB" id="A0A2A4JEH1"/>
<keyword evidence="2" id="KW-0812">Transmembrane</keyword>
<feature type="domain" description="Acyltransferase 3" evidence="4">
    <location>
        <begin position="57"/>
        <end position="445"/>
    </location>
</feature>
<dbReference type="InterPro" id="IPR052728">
    <property type="entry name" value="O2_lipid_transport_reg"/>
</dbReference>
<feature type="chain" id="PRO_5012404425" description="Acyltransferase 3 domain-containing protein" evidence="3">
    <location>
        <begin position="17"/>
        <end position="494"/>
    </location>
</feature>
<feature type="transmembrane region" description="Helical" evidence="2">
    <location>
        <begin position="428"/>
        <end position="452"/>
    </location>
</feature>
<feature type="transmembrane region" description="Helical" evidence="2">
    <location>
        <begin position="322"/>
        <end position="345"/>
    </location>
</feature>
<feature type="signal peptide" evidence="3">
    <location>
        <begin position="1"/>
        <end position="16"/>
    </location>
</feature>
<feature type="region of interest" description="Disordered" evidence="1">
    <location>
        <begin position="465"/>
        <end position="494"/>
    </location>
</feature>
<gene>
    <name evidence="5" type="ORF">B5V51_2929</name>
</gene>
<evidence type="ECO:0000259" key="4">
    <source>
        <dbReference type="Pfam" id="PF01757"/>
    </source>
</evidence>
<comment type="caution">
    <text evidence="5">The sequence shown here is derived from an EMBL/GenBank/DDBJ whole genome shotgun (WGS) entry which is preliminary data.</text>
</comment>
<dbReference type="EMBL" id="NWSH01001667">
    <property type="protein sequence ID" value="PCG70475.1"/>
    <property type="molecule type" value="Genomic_DNA"/>
</dbReference>
<feature type="transmembrane region" description="Helical" evidence="2">
    <location>
        <begin position="107"/>
        <end position="125"/>
    </location>
</feature>
<name>A0A2A4JEH1_HELVI</name>
<evidence type="ECO:0000256" key="1">
    <source>
        <dbReference type="SAM" id="MobiDB-lite"/>
    </source>
</evidence>
<keyword evidence="3" id="KW-0732">Signal</keyword>
<organism evidence="5">
    <name type="scientific">Heliothis virescens</name>
    <name type="common">Tobacco budworm moth</name>
    <dbReference type="NCBI Taxonomy" id="7102"/>
    <lineage>
        <taxon>Eukaryota</taxon>
        <taxon>Metazoa</taxon>
        <taxon>Ecdysozoa</taxon>
        <taxon>Arthropoda</taxon>
        <taxon>Hexapoda</taxon>
        <taxon>Insecta</taxon>
        <taxon>Pterygota</taxon>
        <taxon>Neoptera</taxon>
        <taxon>Endopterygota</taxon>
        <taxon>Lepidoptera</taxon>
        <taxon>Glossata</taxon>
        <taxon>Ditrysia</taxon>
        <taxon>Noctuoidea</taxon>
        <taxon>Noctuidae</taxon>
        <taxon>Heliothinae</taxon>
        <taxon>Heliothis</taxon>
    </lineage>
</organism>
<feature type="compositionally biased region" description="Polar residues" evidence="1">
    <location>
        <begin position="483"/>
        <end position="494"/>
    </location>
</feature>
<dbReference type="Pfam" id="PF01757">
    <property type="entry name" value="Acyl_transf_3"/>
    <property type="match status" value="1"/>
</dbReference>
<protein>
    <recommendedName>
        <fullName evidence="4">Acyltransferase 3 domain-containing protein</fullName>
    </recommendedName>
</protein>
<keyword evidence="2" id="KW-1133">Transmembrane helix</keyword>
<dbReference type="PANTHER" id="PTHR11161">
    <property type="entry name" value="O-ACYLTRANSFERASE"/>
    <property type="match status" value="1"/>
</dbReference>
<feature type="transmembrane region" description="Helical" evidence="2">
    <location>
        <begin position="146"/>
        <end position="166"/>
    </location>
</feature>
<keyword evidence="2" id="KW-0472">Membrane</keyword>
<reference evidence="5" key="1">
    <citation type="submission" date="2017-09" db="EMBL/GenBank/DDBJ databases">
        <title>Contemporary evolution of a Lepidopteran species, Heliothis virescens, in response to modern agricultural practices.</title>
        <authorList>
            <person name="Fritz M.L."/>
            <person name="Deyonke A.M."/>
            <person name="Papanicolaou A."/>
            <person name="Micinski S."/>
            <person name="Westbrook J."/>
            <person name="Gould F."/>
        </authorList>
    </citation>
    <scope>NUCLEOTIDE SEQUENCE [LARGE SCALE GENOMIC DNA]</scope>
    <source>
        <strain evidence="5">HvINT-</strain>
        <tissue evidence="5">Whole body</tissue>
    </source>
</reference>
<dbReference type="GO" id="GO:0016747">
    <property type="term" value="F:acyltransferase activity, transferring groups other than amino-acyl groups"/>
    <property type="evidence" value="ECO:0007669"/>
    <property type="project" value="InterPro"/>
</dbReference>
<evidence type="ECO:0000313" key="5">
    <source>
        <dbReference type="EMBL" id="PCG70475.1"/>
    </source>
</evidence>
<feature type="transmembrane region" description="Helical" evidence="2">
    <location>
        <begin position="210"/>
        <end position="230"/>
    </location>
</feature>
<feature type="transmembrane region" description="Helical" evidence="2">
    <location>
        <begin position="64"/>
        <end position="84"/>
    </location>
</feature>
<dbReference type="InterPro" id="IPR002656">
    <property type="entry name" value="Acyl_transf_3_dom"/>
</dbReference>
<evidence type="ECO:0000256" key="2">
    <source>
        <dbReference type="SAM" id="Phobius"/>
    </source>
</evidence>
<feature type="transmembrane region" description="Helical" evidence="2">
    <location>
        <begin position="293"/>
        <end position="310"/>
    </location>
</feature>
<evidence type="ECO:0000256" key="3">
    <source>
        <dbReference type="SAM" id="SignalP"/>
    </source>
</evidence>
<accession>A0A2A4JEH1</accession>
<sequence>MLAALACLATAVHVLGDRCAKAHCNRYLLAFSLKRNFDILTYDRSKPRTDDRMKDVACIEGIRFLGMQCVIFSHVMLMYIYSYIDNPQFIERMYDSFTWQTVLNSPLWLQAFFAMSGFLTAYAVLISSPNNPITFYKCCMSIFNRWIRLTPLAVFALWFTVAWFPLLGSGPQWGWLVAREAHDCAERWWYHVLYVHNHLPTGKFCMGHTWYLAADMQLHIIGVFLLLILMRYRRATVPVLLLLVAGSSAAAGLVAYFNDLTPIVTAQTPEVLRTMFAGSKILTLLYLPCWMNLPGYVGGIATAFILYHNNVKGDIKLKDSKWFNLLFHSSLVLGSSVLLCGTVFLSDSAPSAWASALYAALDRPLVAVFFCLFMLGCFSRCHSLLRDLLEWRGFHILGRLSYCVFLVHFIVLRVTLAGSTQLGHATPLAMISLLITSSVLSYIVSVPLCLLVELPLIQLWKAATDPDGPERRPSIDTTDKQLDISSQVTTRNEA</sequence>
<dbReference type="PANTHER" id="PTHR11161:SF72">
    <property type="entry name" value="FI21449P1"/>
    <property type="match status" value="1"/>
</dbReference>
<proteinExistence type="predicted"/>
<feature type="transmembrane region" description="Helical" evidence="2">
    <location>
        <begin position="365"/>
        <end position="385"/>
    </location>
</feature>
<feature type="transmembrane region" description="Helical" evidence="2">
    <location>
        <begin position="397"/>
        <end position="416"/>
    </location>
</feature>
<feature type="compositionally biased region" description="Basic and acidic residues" evidence="1">
    <location>
        <begin position="468"/>
        <end position="482"/>
    </location>
</feature>